<evidence type="ECO:0000313" key="2">
    <source>
        <dbReference type="RefSeq" id="XP_042624220.1"/>
    </source>
</evidence>
<dbReference type="RefSeq" id="XP_042624220.1">
    <property type="nucleotide sequence ID" value="XM_042768286.1"/>
</dbReference>
<feature type="compositionally biased region" description="Polar residues" evidence="1">
    <location>
        <begin position="83"/>
        <end position="105"/>
    </location>
</feature>
<dbReference type="PANTHER" id="PTHR31514:SF1">
    <property type="entry name" value="MUSCULAR LMNA-INTERACTING PROTEIN"/>
    <property type="match status" value="1"/>
</dbReference>
<dbReference type="KEGG" id="ccar:109073262"/>
<feature type="region of interest" description="Disordered" evidence="1">
    <location>
        <begin position="78"/>
        <end position="108"/>
    </location>
</feature>
<dbReference type="AlphaFoldDB" id="A0A9R0B7B0"/>
<dbReference type="Pfam" id="PF15274">
    <property type="entry name" value="MLIP"/>
    <property type="match status" value="1"/>
</dbReference>
<proteinExistence type="predicted"/>
<dbReference type="Proteomes" id="UP001155660">
    <property type="component" value="Chromosome A13"/>
</dbReference>
<name>A0A9R0B7B0_CYPCA</name>
<reference evidence="2" key="1">
    <citation type="submission" date="2025-08" db="UniProtKB">
        <authorList>
            <consortium name="RefSeq"/>
        </authorList>
    </citation>
    <scope>IDENTIFICATION</scope>
    <source>
        <tissue evidence="2">Muscle</tissue>
    </source>
</reference>
<accession>A0A9R0B7B0</accession>
<organism evidence="2">
    <name type="scientific">Cyprinus carpio</name>
    <name type="common">Common carp</name>
    <dbReference type="NCBI Taxonomy" id="7962"/>
    <lineage>
        <taxon>Eukaryota</taxon>
        <taxon>Metazoa</taxon>
        <taxon>Chordata</taxon>
        <taxon>Craniata</taxon>
        <taxon>Vertebrata</taxon>
        <taxon>Euteleostomi</taxon>
        <taxon>Actinopterygii</taxon>
        <taxon>Neopterygii</taxon>
        <taxon>Teleostei</taxon>
        <taxon>Ostariophysi</taxon>
        <taxon>Cypriniformes</taxon>
        <taxon>Cyprinidae</taxon>
        <taxon>Cyprininae</taxon>
        <taxon>Cyprinus</taxon>
    </lineage>
</organism>
<gene>
    <name evidence="2" type="primary">LOC109073262</name>
</gene>
<sequence>CKSSSFATLKHTIESHSNSTSPVLSQKENKQSTLFQNGHKNYVERVHLSHPAFRLSPCSRPVGLTHLPFTPPVSPACPPIHPNSRSSTPDGCTLSPSPTVPSRQISPSPSYSFCSSPSSSLWGSTPDCADGDCKNRKKYKIKSTYKALAAIPTNTLLLEQHAIDEEVNKKEASFDPADSYSWKDPHAEMCSPAQLRQQTTEMYATFDEVLEDSIQRRQSKHVDKANVKSLAAEASRPQTSAPSPKWDGKKHIKTTSQWFGDGILESPPDYDRAHQSPADKPRPLQRPRSVIVWLQFQQKEKIICEARVKRGKLYYCGIPNAIFGEYAPEVLKQRSKYR</sequence>
<dbReference type="InterPro" id="IPR029331">
    <property type="entry name" value="MLIP"/>
</dbReference>
<dbReference type="PANTHER" id="PTHR31514">
    <property type="entry name" value="MUSCULAR LMNA-INTERACTING PROTEIN MLIP"/>
    <property type="match status" value="1"/>
</dbReference>
<dbReference type="GeneID" id="109073262"/>
<evidence type="ECO:0000256" key="1">
    <source>
        <dbReference type="SAM" id="MobiDB-lite"/>
    </source>
</evidence>
<dbReference type="OrthoDB" id="8945539at2759"/>
<protein>
    <submittedName>
        <fullName evidence="2">Muscular LMNA-interacting protein-like</fullName>
    </submittedName>
</protein>
<feature type="region of interest" description="Disordered" evidence="1">
    <location>
        <begin position="217"/>
        <end position="284"/>
    </location>
</feature>
<feature type="non-terminal residue" evidence="2">
    <location>
        <position position="1"/>
    </location>
</feature>
<feature type="compositionally biased region" description="Basic and acidic residues" evidence="1">
    <location>
        <begin position="269"/>
        <end position="282"/>
    </location>
</feature>